<feature type="compositionally biased region" description="Low complexity" evidence="2">
    <location>
        <begin position="141"/>
        <end position="169"/>
    </location>
</feature>
<dbReference type="GO" id="GO:0003723">
    <property type="term" value="F:RNA binding"/>
    <property type="evidence" value="ECO:0007669"/>
    <property type="project" value="UniProtKB-UniRule"/>
</dbReference>
<feature type="compositionally biased region" description="Acidic residues" evidence="2">
    <location>
        <begin position="58"/>
        <end position="78"/>
    </location>
</feature>
<dbReference type="InterPro" id="IPR052600">
    <property type="entry name" value="Nuc_rcpt_coact/corep"/>
</dbReference>
<dbReference type="STRING" id="1849047.A0A3D8R1S1"/>
<feature type="compositionally biased region" description="Basic and acidic residues" evidence="2">
    <location>
        <begin position="498"/>
        <end position="515"/>
    </location>
</feature>
<dbReference type="EMBL" id="PDLM01000010">
    <property type="protein sequence ID" value="RDW67989.1"/>
    <property type="molecule type" value="Genomic_DNA"/>
</dbReference>
<dbReference type="PANTHER" id="PTHR23295:SF6">
    <property type="entry name" value="NEOSIN, ISOFORM A"/>
    <property type="match status" value="1"/>
</dbReference>
<dbReference type="InterPro" id="IPR012677">
    <property type="entry name" value="Nucleotide-bd_a/b_plait_sf"/>
</dbReference>
<feature type="region of interest" description="Disordered" evidence="2">
    <location>
        <begin position="196"/>
        <end position="312"/>
    </location>
</feature>
<dbReference type="OrthoDB" id="10044938at2759"/>
<comment type="caution">
    <text evidence="4">The sequence shown here is derived from an EMBL/GenBank/DDBJ whole genome shotgun (WGS) entry which is preliminary data.</text>
</comment>
<feature type="compositionally biased region" description="Polar residues" evidence="2">
    <location>
        <begin position="287"/>
        <end position="301"/>
    </location>
</feature>
<feature type="region of interest" description="Disordered" evidence="2">
    <location>
        <begin position="754"/>
        <end position="788"/>
    </location>
</feature>
<proteinExistence type="predicted"/>
<dbReference type="Pfam" id="PF00076">
    <property type="entry name" value="RRM_1"/>
    <property type="match status" value="1"/>
</dbReference>
<dbReference type="InterPro" id="IPR035979">
    <property type="entry name" value="RBD_domain_sf"/>
</dbReference>
<feature type="domain" description="RRM" evidence="3">
    <location>
        <begin position="343"/>
        <end position="414"/>
    </location>
</feature>
<feature type="compositionally biased region" description="Basic and acidic residues" evidence="2">
    <location>
        <begin position="302"/>
        <end position="312"/>
    </location>
</feature>
<evidence type="ECO:0000256" key="1">
    <source>
        <dbReference type="PROSITE-ProRule" id="PRU00176"/>
    </source>
</evidence>
<dbReference type="PROSITE" id="PS50102">
    <property type="entry name" value="RRM"/>
    <property type="match status" value="1"/>
</dbReference>
<feature type="compositionally biased region" description="Basic and acidic residues" evidence="2">
    <location>
        <begin position="1"/>
        <end position="10"/>
    </location>
</feature>
<evidence type="ECO:0000259" key="3">
    <source>
        <dbReference type="PROSITE" id="PS50102"/>
    </source>
</evidence>
<evidence type="ECO:0000256" key="2">
    <source>
        <dbReference type="SAM" id="MobiDB-lite"/>
    </source>
</evidence>
<dbReference type="InterPro" id="IPR000504">
    <property type="entry name" value="RRM_dom"/>
</dbReference>
<sequence>MTSTHEHDDDATSAQPTEGQDHGSDAENSSPGSSFSDAYKEQPDQVQSIQVKVPEPAAEGDDDDDDYAMTFDSEEEQEGQSVYQVVSENLEQEKAAVPVAVPTTEIPSTILSHEPSIADVPLNGPERDSKPTQASPPPSSPSLAAAPVSDQPATQPAAQTSPTQSQTQSHPYADVASGGIDIQQLLDNITANAELSAASTVGPPPTPTPVTPSYTSHTLGGTSLTSHASLPPRPQISSYRPPGVPTALVAAGAPGTSSDPRSGLPPPPTASFRSPPLSAPPHFSPALPTSGQDNPRQSVETSDGRDDADKRWSPSVQKIYDKFLSEERGYVAEGLWDRFPNGSRLFIGNLPSEKVTKRDLFHVFHKYGRLAQVSIKQAYGFVQFHDVESCYAALRNEQGTEVRGKKIHLEISKPQRNTRNAQKATSQQPARRSRSPEHQRGSTTDRGGRNGQNGGRGSDNYNRAAQPGFDEFGRSLRARDDYRPARSPSPPQGRANYRSRDDYGPSHGRDFYDSRRRSRSNSPSYGQRESARYRKRSPSPSTRQAIEDADLQIPRRDPRDVPDVQIILLDELDRGFVGWVEGELRGRGLKSEVMFLSPRLPVHAVIRRQILEGVHAVSQLDMRAQNSSKIPLQVFDRQGGANNVRFDEYQDLEPRIAAELILRAKNTPAPALAPPTYYSQAQYQPAPSYQQPAPAAALAPAAPDLMNLVGQLDNATLQKLLSALPQQQQQNAPAASANSGIDLAGILGGLQGQQPAQQNYAQPPPPVANSYNPGVQSYAAPPPQQAQSAQQVQNIMAQLAKFRQ</sequence>
<feature type="compositionally biased region" description="Low complexity" evidence="2">
    <location>
        <begin position="211"/>
        <end position="227"/>
    </location>
</feature>
<dbReference type="SUPFAM" id="SSF54928">
    <property type="entry name" value="RNA-binding domain, RBD"/>
    <property type="match status" value="1"/>
</dbReference>
<evidence type="ECO:0000313" key="5">
    <source>
        <dbReference type="Proteomes" id="UP000256645"/>
    </source>
</evidence>
<dbReference type="Gene3D" id="3.30.70.330">
    <property type="match status" value="1"/>
</dbReference>
<dbReference type="AlphaFoldDB" id="A0A3D8R1S1"/>
<feature type="region of interest" description="Disordered" evidence="2">
    <location>
        <begin position="1"/>
        <end position="87"/>
    </location>
</feature>
<feature type="region of interest" description="Disordered" evidence="2">
    <location>
        <begin position="106"/>
        <end position="179"/>
    </location>
</feature>
<feature type="compositionally biased region" description="Polar residues" evidence="2">
    <location>
        <begin position="26"/>
        <end position="36"/>
    </location>
</feature>
<feature type="region of interest" description="Disordered" evidence="2">
    <location>
        <begin position="405"/>
        <end position="557"/>
    </location>
</feature>
<gene>
    <name evidence="4" type="ORF">BP6252_09385</name>
</gene>
<feature type="compositionally biased region" description="Low complexity" evidence="2">
    <location>
        <begin position="775"/>
        <end position="788"/>
    </location>
</feature>
<keyword evidence="5" id="KW-1185">Reference proteome</keyword>
<dbReference type="CDD" id="cd12342">
    <property type="entry name" value="RRM_Nab3p"/>
    <property type="match status" value="1"/>
</dbReference>
<evidence type="ECO:0000313" key="4">
    <source>
        <dbReference type="EMBL" id="RDW67989.1"/>
    </source>
</evidence>
<feature type="compositionally biased region" description="Basic and acidic residues" evidence="2">
    <location>
        <begin position="471"/>
        <end position="484"/>
    </location>
</feature>
<dbReference type="PANTHER" id="PTHR23295">
    <property type="entry name" value="NUCLEAR RECEPTOR COACTIVATOR 5-RELATED"/>
    <property type="match status" value="1"/>
</dbReference>
<dbReference type="Proteomes" id="UP000256645">
    <property type="component" value="Unassembled WGS sequence"/>
</dbReference>
<keyword evidence="1" id="KW-0694">RNA-binding</keyword>
<dbReference type="InterPro" id="IPR034167">
    <property type="entry name" value="Nab3_RRM"/>
</dbReference>
<reference evidence="4 5" key="1">
    <citation type="journal article" date="2018" name="IMA Fungus">
        <title>IMA Genome-F 9: Draft genome sequence of Annulohypoxylon stygium, Aspergillus mulundensis, Berkeleyomyces basicola (syn. Thielaviopsis basicola), Ceratocystis smalleyi, two Cercospora beticola strains, Coleophoma cylindrospora, Fusarium fracticaudum, Phialophora cf. hyalina, and Morchella septimelata.</title>
        <authorList>
            <person name="Wingfield B.D."/>
            <person name="Bills G.F."/>
            <person name="Dong Y."/>
            <person name="Huang W."/>
            <person name="Nel W.J."/>
            <person name="Swalarsk-Parry B.S."/>
            <person name="Vaghefi N."/>
            <person name="Wilken P.M."/>
            <person name="An Z."/>
            <person name="de Beer Z.W."/>
            <person name="De Vos L."/>
            <person name="Chen L."/>
            <person name="Duong T.A."/>
            <person name="Gao Y."/>
            <person name="Hammerbacher A."/>
            <person name="Kikkert J.R."/>
            <person name="Li Y."/>
            <person name="Li H."/>
            <person name="Li K."/>
            <person name="Li Q."/>
            <person name="Liu X."/>
            <person name="Ma X."/>
            <person name="Naidoo K."/>
            <person name="Pethybridge S.J."/>
            <person name="Sun J."/>
            <person name="Steenkamp E.T."/>
            <person name="van der Nest M.A."/>
            <person name="van Wyk S."/>
            <person name="Wingfield M.J."/>
            <person name="Xiong C."/>
            <person name="Yue Q."/>
            <person name="Zhang X."/>
        </authorList>
    </citation>
    <scope>NUCLEOTIDE SEQUENCE [LARGE SCALE GENOMIC DNA]</scope>
    <source>
        <strain evidence="4 5">BP6252</strain>
    </source>
</reference>
<name>A0A3D8R1S1_9HELO</name>
<protein>
    <recommendedName>
        <fullName evidence="3">RRM domain-containing protein</fullName>
    </recommendedName>
</protein>
<accession>A0A3D8R1S1</accession>
<feature type="compositionally biased region" description="Polar residues" evidence="2">
    <location>
        <begin position="414"/>
        <end position="430"/>
    </location>
</feature>
<organism evidence="4 5">
    <name type="scientific">Coleophoma cylindrospora</name>
    <dbReference type="NCBI Taxonomy" id="1849047"/>
    <lineage>
        <taxon>Eukaryota</taxon>
        <taxon>Fungi</taxon>
        <taxon>Dikarya</taxon>
        <taxon>Ascomycota</taxon>
        <taxon>Pezizomycotina</taxon>
        <taxon>Leotiomycetes</taxon>
        <taxon>Helotiales</taxon>
        <taxon>Dermateaceae</taxon>
        <taxon>Coleophoma</taxon>
    </lineage>
</organism>
<dbReference type="SMART" id="SM00360">
    <property type="entry name" value="RRM"/>
    <property type="match status" value="1"/>
</dbReference>